<evidence type="ECO:0000313" key="1">
    <source>
        <dbReference type="EMBL" id="MBA0840790.1"/>
    </source>
</evidence>
<evidence type="ECO:0000313" key="2">
    <source>
        <dbReference type="Proteomes" id="UP000593575"/>
    </source>
</evidence>
<dbReference type="AlphaFoldDB" id="A0A7J9K2W2"/>
<sequence length="105" mass="11957">MLSASEGRLTNFKKSMGDLKETLEIKKNNALKAMVMTLKEHVAELKGELTICKVALSNGMLDSGSKQHRMDVLKLKEFEGMRFTNEKQGGIMIGTWEEYQKEFKK</sequence>
<accession>A0A7J9K2W2</accession>
<dbReference type="EMBL" id="JABFAE010000011">
    <property type="protein sequence ID" value="MBA0840790.1"/>
    <property type="molecule type" value="Genomic_DNA"/>
</dbReference>
<keyword evidence="2" id="KW-1185">Reference proteome</keyword>
<protein>
    <submittedName>
        <fullName evidence="1">Uncharacterized protein</fullName>
    </submittedName>
</protein>
<comment type="caution">
    <text evidence="1">The sequence shown here is derived from an EMBL/GenBank/DDBJ whole genome shotgun (WGS) entry which is preliminary data.</text>
</comment>
<proteinExistence type="predicted"/>
<reference evidence="1 2" key="1">
    <citation type="journal article" date="2019" name="Genome Biol. Evol.">
        <title>Insights into the evolution of the New World diploid cottons (Gossypium, subgenus Houzingenia) based on genome sequencing.</title>
        <authorList>
            <person name="Grover C.E."/>
            <person name="Arick M.A. 2nd"/>
            <person name="Thrash A."/>
            <person name="Conover J.L."/>
            <person name="Sanders W.S."/>
            <person name="Peterson D.G."/>
            <person name="Frelichowski J.E."/>
            <person name="Scheffler J.A."/>
            <person name="Scheffler B.E."/>
            <person name="Wendel J.F."/>
        </authorList>
    </citation>
    <scope>NUCLEOTIDE SEQUENCE [LARGE SCALE GENOMIC DNA]</scope>
    <source>
        <strain evidence="1">6</strain>
        <tissue evidence="1">Leaf</tissue>
    </source>
</reference>
<organism evidence="1 2">
    <name type="scientific">Gossypium armourianum</name>
    <dbReference type="NCBI Taxonomy" id="34283"/>
    <lineage>
        <taxon>Eukaryota</taxon>
        <taxon>Viridiplantae</taxon>
        <taxon>Streptophyta</taxon>
        <taxon>Embryophyta</taxon>
        <taxon>Tracheophyta</taxon>
        <taxon>Spermatophyta</taxon>
        <taxon>Magnoliopsida</taxon>
        <taxon>eudicotyledons</taxon>
        <taxon>Gunneridae</taxon>
        <taxon>Pentapetalae</taxon>
        <taxon>rosids</taxon>
        <taxon>malvids</taxon>
        <taxon>Malvales</taxon>
        <taxon>Malvaceae</taxon>
        <taxon>Malvoideae</taxon>
        <taxon>Gossypium</taxon>
    </lineage>
</organism>
<dbReference type="Proteomes" id="UP000593575">
    <property type="component" value="Unassembled WGS sequence"/>
</dbReference>
<gene>
    <name evidence="1" type="ORF">Goarm_003338</name>
</gene>
<name>A0A7J9K2W2_9ROSI</name>